<evidence type="ECO:0000313" key="2">
    <source>
        <dbReference type="Proteomes" id="UP001150942"/>
    </source>
</evidence>
<evidence type="ECO:0000313" key="1">
    <source>
        <dbReference type="EMBL" id="KAJ5192420.1"/>
    </source>
</evidence>
<reference evidence="1" key="1">
    <citation type="submission" date="2022-11" db="EMBL/GenBank/DDBJ databases">
        <authorList>
            <person name="Petersen C."/>
        </authorList>
    </citation>
    <scope>NUCLEOTIDE SEQUENCE</scope>
    <source>
        <strain evidence="1">IBT 20477</strain>
    </source>
</reference>
<proteinExistence type="predicted"/>
<gene>
    <name evidence="1" type="ORF">N7449_008562</name>
</gene>
<sequence length="119" mass="13042">MAWIQEPSSVASRQHNLRCCMPSGIADFDIPPPSAIKETKASRSLCVLANRIIGEVNNVLNLSGASVPVENERNSFLVDQAQTSAEATEATCSTSHNRFPSILSDFSTLDMFDWRGVWV</sequence>
<reference evidence="1" key="2">
    <citation type="journal article" date="2023" name="IMA Fungus">
        <title>Comparative genomic study of the Penicillium genus elucidates a diverse pangenome and 15 lateral gene transfer events.</title>
        <authorList>
            <person name="Petersen C."/>
            <person name="Sorensen T."/>
            <person name="Nielsen M.R."/>
            <person name="Sondergaard T.E."/>
            <person name="Sorensen J.L."/>
            <person name="Fitzpatrick D.A."/>
            <person name="Frisvad J.C."/>
            <person name="Nielsen K.L."/>
        </authorList>
    </citation>
    <scope>NUCLEOTIDE SEQUENCE</scope>
    <source>
        <strain evidence="1">IBT 20477</strain>
    </source>
</reference>
<name>A0A9W9JCG8_9EURO</name>
<protein>
    <submittedName>
        <fullName evidence="1">Uncharacterized protein</fullName>
    </submittedName>
</protein>
<dbReference type="Proteomes" id="UP001150942">
    <property type="component" value="Unassembled WGS sequence"/>
</dbReference>
<dbReference type="AlphaFoldDB" id="A0A9W9JCG8"/>
<accession>A0A9W9JCG8</accession>
<keyword evidence="2" id="KW-1185">Reference proteome</keyword>
<comment type="caution">
    <text evidence="1">The sequence shown here is derived from an EMBL/GenBank/DDBJ whole genome shotgun (WGS) entry which is preliminary data.</text>
</comment>
<organism evidence="1 2">
    <name type="scientific">Penicillium cf. viridicatum</name>
    <dbReference type="NCBI Taxonomy" id="2972119"/>
    <lineage>
        <taxon>Eukaryota</taxon>
        <taxon>Fungi</taxon>
        <taxon>Dikarya</taxon>
        <taxon>Ascomycota</taxon>
        <taxon>Pezizomycotina</taxon>
        <taxon>Eurotiomycetes</taxon>
        <taxon>Eurotiomycetidae</taxon>
        <taxon>Eurotiales</taxon>
        <taxon>Aspergillaceae</taxon>
        <taxon>Penicillium</taxon>
    </lineage>
</organism>
<dbReference type="EMBL" id="JAPQKQ010000006">
    <property type="protein sequence ID" value="KAJ5192420.1"/>
    <property type="molecule type" value="Genomic_DNA"/>
</dbReference>